<evidence type="ECO:0000313" key="2">
    <source>
        <dbReference type="Proteomes" id="UP001501791"/>
    </source>
</evidence>
<gene>
    <name evidence="1" type="ORF">GCM10009691_18760</name>
</gene>
<keyword evidence="2" id="KW-1185">Reference proteome</keyword>
<dbReference type="EMBL" id="BAAALY010000006">
    <property type="protein sequence ID" value="GAA1544541.1"/>
    <property type="molecule type" value="Genomic_DNA"/>
</dbReference>
<sequence length="245" mass="26541">MAALSTHTPPNLATTVLDASVDPSRTIHPVDIAGPDLPDFDTAAAMFAYIGVDEPPQAVMPINRFDTDPSVWAPDQAGQLLARTGETSVTFRAAWHAVLYRVRHNRAALEPLAEEIDNALLWFTDDVDGLPEPPATAEVNYTSKLYRIAVLLCAILTQQARANVYATAWRASALVELIAATVAELWTLIHSDDQHADDETAREDWPDRQLPPPILEALTTSVLTAAPPALNTACVECSAALPMTR</sequence>
<comment type="caution">
    <text evidence="1">The sequence shown here is derived from an EMBL/GenBank/DDBJ whole genome shotgun (WGS) entry which is preliminary data.</text>
</comment>
<accession>A0ABP4MI47</accession>
<name>A0ABP4MI47_9MICO</name>
<proteinExistence type="predicted"/>
<evidence type="ECO:0000313" key="1">
    <source>
        <dbReference type="EMBL" id="GAA1544541.1"/>
    </source>
</evidence>
<dbReference type="Proteomes" id="UP001501791">
    <property type="component" value="Unassembled WGS sequence"/>
</dbReference>
<organism evidence="1 2">
    <name type="scientific">Brevibacterium picturae</name>
    <dbReference type="NCBI Taxonomy" id="260553"/>
    <lineage>
        <taxon>Bacteria</taxon>
        <taxon>Bacillati</taxon>
        <taxon>Actinomycetota</taxon>
        <taxon>Actinomycetes</taxon>
        <taxon>Micrococcales</taxon>
        <taxon>Brevibacteriaceae</taxon>
        <taxon>Brevibacterium</taxon>
    </lineage>
</organism>
<protein>
    <submittedName>
        <fullName evidence="1">Uncharacterized protein</fullName>
    </submittedName>
</protein>
<reference evidence="2" key="1">
    <citation type="journal article" date="2019" name="Int. J. Syst. Evol. Microbiol.">
        <title>The Global Catalogue of Microorganisms (GCM) 10K type strain sequencing project: providing services to taxonomists for standard genome sequencing and annotation.</title>
        <authorList>
            <consortium name="The Broad Institute Genomics Platform"/>
            <consortium name="The Broad Institute Genome Sequencing Center for Infectious Disease"/>
            <person name="Wu L."/>
            <person name="Ma J."/>
        </authorList>
    </citation>
    <scope>NUCLEOTIDE SEQUENCE [LARGE SCALE GENOMIC DNA]</scope>
    <source>
        <strain evidence="2">JCM 13319</strain>
    </source>
</reference>